<evidence type="ECO:0000256" key="7">
    <source>
        <dbReference type="ARBA" id="ARBA00023004"/>
    </source>
</evidence>
<keyword evidence="14" id="KW-1185">Reference proteome</keyword>
<dbReference type="PROSITE" id="PS51007">
    <property type="entry name" value="CYTC"/>
    <property type="match status" value="1"/>
</dbReference>
<evidence type="ECO:0000256" key="6">
    <source>
        <dbReference type="ARBA" id="ARBA00022989"/>
    </source>
</evidence>
<dbReference type="eggNOG" id="COG2857">
    <property type="taxonomic scope" value="Bacteria"/>
</dbReference>
<keyword evidence="11" id="KW-0732">Signal</keyword>
<dbReference type="HOGENOM" id="CLU_040334_1_2_5"/>
<keyword evidence="3 9" id="KW-0349">Heme</keyword>
<feature type="binding site" description="covalent" evidence="9">
    <location>
        <position position="89"/>
    </location>
    <ligand>
        <name>heme c</name>
        <dbReference type="ChEBI" id="CHEBI:61717"/>
    </ligand>
</feature>
<feature type="transmembrane region" description="Helical" evidence="10">
    <location>
        <begin position="269"/>
        <end position="287"/>
    </location>
</feature>
<dbReference type="InterPro" id="IPR002326">
    <property type="entry name" value="Cyt_c1"/>
</dbReference>
<name>B8EMK2_METSB</name>
<feature type="binding site" description="covalent" evidence="9">
    <location>
        <position position="92"/>
    </location>
    <ligand>
        <name>heme c</name>
        <dbReference type="ChEBI" id="CHEBI:61717"/>
    </ligand>
</feature>
<evidence type="ECO:0000256" key="10">
    <source>
        <dbReference type="SAM" id="Phobius"/>
    </source>
</evidence>
<dbReference type="GO" id="GO:0016020">
    <property type="term" value="C:membrane"/>
    <property type="evidence" value="ECO:0007669"/>
    <property type="project" value="UniProtKB-SubCell"/>
</dbReference>
<dbReference type="GO" id="GO:0020037">
    <property type="term" value="F:heme binding"/>
    <property type="evidence" value="ECO:0007669"/>
    <property type="project" value="InterPro"/>
</dbReference>
<dbReference type="Proteomes" id="UP000002257">
    <property type="component" value="Chromosome"/>
</dbReference>
<feature type="signal peptide" evidence="11">
    <location>
        <begin position="1"/>
        <end position="32"/>
    </location>
</feature>
<protein>
    <recommendedName>
        <fullName evidence="2">Cytochrome c1</fullName>
    </recommendedName>
</protein>
<comment type="cofactor">
    <cofactor evidence="9">
        <name>heme c</name>
        <dbReference type="ChEBI" id="CHEBI:61717"/>
    </cofactor>
    <text evidence="9">Binds 1 heme c group covalently per subunit.</text>
</comment>
<evidence type="ECO:0000313" key="14">
    <source>
        <dbReference type="Proteomes" id="UP000002257"/>
    </source>
</evidence>
<feature type="binding site" description="covalent" evidence="9">
    <location>
        <position position="93"/>
    </location>
    <ligand>
        <name>heme c</name>
        <dbReference type="ChEBI" id="CHEBI:61717"/>
    </ligand>
</feature>
<evidence type="ECO:0000313" key="13">
    <source>
        <dbReference type="EMBL" id="ACK52681.1"/>
    </source>
</evidence>
<feature type="chain" id="PRO_5002871068" description="Cytochrome c1" evidence="11">
    <location>
        <begin position="33"/>
        <end position="297"/>
    </location>
</feature>
<dbReference type="RefSeq" id="WP_012592749.1">
    <property type="nucleotide sequence ID" value="NC_011666.1"/>
</dbReference>
<evidence type="ECO:0000256" key="1">
    <source>
        <dbReference type="ARBA" id="ARBA00004370"/>
    </source>
</evidence>
<comment type="subcellular location">
    <subcellularLocation>
        <location evidence="1">Membrane</location>
    </subcellularLocation>
</comment>
<evidence type="ECO:0000256" key="3">
    <source>
        <dbReference type="ARBA" id="ARBA00022617"/>
    </source>
</evidence>
<dbReference type="EMBL" id="CP001280">
    <property type="protein sequence ID" value="ACK52681.1"/>
    <property type="molecule type" value="Genomic_DNA"/>
</dbReference>
<dbReference type="STRING" id="395965.Msil_3799"/>
<accession>B8EMK2</accession>
<evidence type="ECO:0000256" key="11">
    <source>
        <dbReference type="SAM" id="SignalP"/>
    </source>
</evidence>
<dbReference type="Gene3D" id="1.10.760.10">
    <property type="entry name" value="Cytochrome c-like domain"/>
    <property type="match status" value="1"/>
</dbReference>
<dbReference type="SUPFAM" id="SSF46626">
    <property type="entry name" value="Cytochrome c"/>
    <property type="match status" value="1"/>
</dbReference>
<proteinExistence type="predicted"/>
<evidence type="ECO:0000256" key="8">
    <source>
        <dbReference type="ARBA" id="ARBA00023136"/>
    </source>
</evidence>
<keyword evidence="4 10" id="KW-0812">Transmembrane</keyword>
<organism evidence="13 14">
    <name type="scientific">Methylocella silvestris (strain DSM 15510 / CIP 108128 / LMG 27833 / NCIMB 13906 / BL2)</name>
    <dbReference type="NCBI Taxonomy" id="395965"/>
    <lineage>
        <taxon>Bacteria</taxon>
        <taxon>Pseudomonadati</taxon>
        <taxon>Pseudomonadota</taxon>
        <taxon>Alphaproteobacteria</taxon>
        <taxon>Hyphomicrobiales</taxon>
        <taxon>Beijerinckiaceae</taxon>
        <taxon>Methylocella</taxon>
    </lineage>
</organism>
<dbReference type="InterPro" id="IPR036909">
    <property type="entry name" value="Cyt_c-like_dom_sf"/>
</dbReference>
<feature type="binding site" description="axial binding residue" evidence="9">
    <location>
        <position position="225"/>
    </location>
    <ligand>
        <name>heme c</name>
        <dbReference type="ChEBI" id="CHEBI:61717"/>
    </ligand>
    <ligandPart>
        <name>Fe</name>
        <dbReference type="ChEBI" id="CHEBI:18248"/>
    </ligandPart>
</feature>
<evidence type="ECO:0000256" key="5">
    <source>
        <dbReference type="ARBA" id="ARBA00022723"/>
    </source>
</evidence>
<dbReference type="PANTHER" id="PTHR10266">
    <property type="entry name" value="CYTOCHROME C1"/>
    <property type="match status" value="1"/>
</dbReference>
<gene>
    <name evidence="13" type="ordered locus">Msil_3799</name>
</gene>
<dbReference type="OrthoDB" id="9808471at2"/>
<sequence>MTLASKFAAGAGAAFFGALALTFAVSATSVRADDKAGAAAGDKAGAGAESAVVVEHPHPHRQSWSFAGPFGKFDRAQLQRGYQVYKEVCSACHSMRLVAFRDLEENSGPAFSESQIKALAATFKVKDGPNEAGEMFERPGRPSDYFPSPFPNPQAARAALGAIPPDMSVLAKARDLHSGFPGFVIDAFTQYQEGGPDYIYALLNGYTKPDDPNFNAIFPGQHIAMPPPLSDGLVDYTDGAPKTTPQYAKDVTAFLMWAAEPKLEARKSLGFAVIIYLLVFAGLLYTIKKRLWAKVPH</sequence>
<feature type="domain" description="Cytochrome c" evidence="12">
    <location>
        <begin position="76"/>
        <end position="259"/>
    </location>
</feature>
<keyword evidence="6 10" id="KW-1133">Transmembrane helix</keyword>
<dbReference type="Pfam" id="PF02167">
    <property type="entry name" value="Cytochrom_C1"/>
    <property type="match status" value="1"/>
</dbReference>
<keyword evidence="5 9" id="KW-0479">Metal-binding</keyword>
<keyword evidence="7 9" id="KW-0408">Iron</keyword>
<evidence type="ECO:0000256" key="2">
    <source>
        <dbReference type="ARBA" id="ARBA00016165"/>
    </source>
</evidence>
<dbReference type="KEGG" id="msl:Msil_3799"/>
<dbReference type="AlphaFoldDB" id="B8EMK2"/>
<dbReference type="GO" id="GO:0046872">
    <property type="term" value="F:metal ion binding"/>
    <property type="evidence" value="ECO:0007669"/>
    <property type="project" value="UniProtKB-KW"/>
</dbReference>
<dbReference type="PANTHER" id="PTHR10266:SF3">
    <property type="entry name" value="CYTOCHROME C1, HEME PROTEIN, MITOCHONDRIAL"/>
    <property type="match status" value="1"/>
</dbReference>
<evidence type="ECO:0000256" key="9">
    <source>
        <dbReference type="PIRSR" id="PIRSR602326-1"/>
    </source>
</evidence>
<reference evidence="13 14" key="1">
    <citation type="journal article" date="2010" name="J. Bacteriol.">
        <title>Complete genome sequence of the aerobic facultative methanotroph Methylocella silvestris BL2.</title>
        <authorList>
            <person name="Chen Y."/>
            <person name="Crombie A."/>
            <person name="Rahman M.T."/>
            <person name="Dedysh S.N."/>
            <person name="Liesack W."/>
            <person name="Stott M.B."/>
            <person name="Alam M."/>
            <person name="Theisen A.R."/>
            <person name="Murrell J.C."/>
            <person name="Dunfield P.F."/>
        </authorList>
    </citation>
    <scope>NUCLEOTIDE SEQUENCE [LARGE SCALE GENOMIC DNA]</scope>
    <source>
        <strain evidence="14">DSM 15510 / CIP 108128 / LMG 27833 / NCIMB 13906 / BL2</strain>
    </source>
</reference>
<evidence type="ECO:0000256" key="4">
    <source>
        <dbReference type="ARBA" id="ARBA00022692"/>
    </source>
</evidence>
<dbReference type="InterPro" id="IPR009056">
    <property type="entry name" value="Cyt_c-like_dom"/>
</dbReference>
<evidence type="ECO:0000259" key="12">
    <source>
        <dbReference type="PROSITE" id="PS51007"/>
    </source>
</evidence>
<dbReference type="PRINTS" id="PR00603">
    <property type="entry name" value="CYTOCHROMEC1"/>
</dbReference>
<keyword evidence="8 10" id="KW-0472">Membrane</keyword>
<dbReference type="Gene3D" id="1.20.5.100">
    <property type="entry name" value="Cytochrome c1, transmembrane anchor, C-terminal"/>
    <property type="match status" value="1"/>
</dbReference>
<dbReference type="GO" id="GO:0009055">
    <property type="term" value="F:electron transfer activity"/>
    <property type="evidence" value="ECO:0007669"/>
    <property type="project" value="InterPro"/>
</dbReference>